<feature type="transmembrane region" description="Helical" evidence="1">
    <location>
        <begin position="85"/>
        <end position="103"/>
    </location>
</feature>
<gene>
    <name evidence="2" type="ORF">ACEUDJ_15100</name>
</gene>
<evidence type="ECO:0000256" key="1">
    <source>
        <dbReference type="SAM" id="Phobius"/>
    </source>
</evidence>
<evidence type="ECO:0008006" key="4">
    <source>
        <dbReference type="Google" id="ProtNLM"/>
    </source>
</evidence>
<dbReference type="Proteomes" id="UP001630969">
    <property type="component" value="Unassembled WGS sequence"/>
</dbReference>
<evidence type="ECO:0000313" key="3">
    <source>
        <dbReference type="Proteomes" id="UP001630969"/>
    </source>
</evidence>
<comment type="caution">
    <text evidence="2">The sequence shown here is derived from an EMBL/GenBank/DDBJ whole genome shotgun (WGS) entry which is preliminary data.</text>
</comment>
<dbReference type="RefSeq" id="WP_392445063.1">
    <property type="nucleotide sequence ID" value="NZ_JBGXBU010000006.1"/>
</dbReference>
<name>A0ABW9GSQ6_9GAMM</name>
<dbReference type="EMBL" id="JBGXBU010000006">
    <property type="protein sequence ID" value="MFM4894182.1"/>
    <property type="molecule type" value="Genomic_DNA"/>
</dbReference>
<keyword evidence="1" id="KW-1133">Transmembrane helix</keyword>
<accession>A0ABW9GSQ6</accession>
<protein>
    <recommendedName>
        <fullName evidence="4">TraB/GumN family protein</fullName>
    </recommendedName>
</protein>
<dbReference type="GeneID" id="97221452"/>
<keyword evidence="1" id="KW-0812">Transmembrane</keyword>
<feature type="transmembrane region" description="Helical" evidence="1">
    <location>
        <begin position="45"/>
        <end position="64"/>
    </location>
</feature>
<keyword evidence="3" id="KW-1185">Reference proteome</keyword>
<reference evidence="2 3" key="1">
    <citation type="submission" date="2024-09" db="EMBL/GenBank/DDBJ databases">
        <title>Aeromonas strains Genome sequencing and assembly.</title>
        <authorList>
            <person name="Hu X."/>
            <person name="Tang B."/>
        </authorList>
    </citation>
    <scope>NUCLEOTIDE SEQUENCE [LARGE SCALE GENOMIC DNA]</scope>
    <source>
        <strain evidence="2 3">NB23SCDHY001</strain>
    </source>
</reference>
<organism evidence="2 3">
    <name type="scientific">Aeromonas bivalvium</name>
    <dbReference type="NCBI Taxonomy" id="440079"/>
    <lineage>
        <taxon>Bacteria</taxon>
        <taxon>Pseudomonadati</taxon>
        <taxon>Pseudomonadota</taxon>
        <taxon>Gammaproteobacteria</taxon>
        <taxon>Aeromonadales</taxon>
        <taxon>Aeromonadaceae</taxon>
        <taxon>Aeromonas</taxon>
    </lineage>
</organism>
<proteinExistence type="predicted"/>
<evidence type="ECO:0000313" key="2">
    <source>
        <dbReference type="EMBL" id="MFM4894182.1"/>
    </source>
</evidence>
<feature type="transmembrane region" description="Helical" evidence="1">
    <location>
        <begin position="21"/>
        <end position="39"/>
    </location>
</feature>
<keyword evidence="1" id="KW-0472">Membrane</keyword>
<sequence length="378" mass="42658">MSPVNNKTRQRMFEWKVRLSTIVWFVLFLGFLASLPLIIGWAFWLLAVTIGIAAIIAMPAAWVVKTWFDPGHKRSFVLHWMRANVVLICMLSIALAAPIYYLAVITESQPLLLPQATLSNGHKTIVFQGMQHIASDNFYKSVVYDIERALADGYIIYYEGVQTATPESKEYFSKLSRLLTGNANLARTYKTLGDACGLKFQSDYFMLFEADKKEHPERHIVADVDAIDLKHEYERLMSSDPGFSTAHVNDFSSASQVHSSDATVSMVEWLQSGTEGQKKLAGIVCRGAMTLAYTSHKDEKSGNLDPLILDFRNQQLVNKILNDSNNKIFITYGANHFSGIFDLLKQKDPSWTIATVKWLRPVEMPKKEHQGSLLVDAR</sequence>